<sequence>MGLSDRVQCGNAPGHEGEQVCGEALRQPQPTEPAHRPEDDRCEHQLLQRGGAATSVQL</sequence>
<protein>
    <submittedName>
        <fullName evidence="2">Uncharacterized protein</fullName>
    </submittedName>
</protein>
<evidence type="ECO:0000256" key="1">
    <source>
        <dbReference type="SAM" id="MobiDB-lite"/>
    </source>
</evidence>
<evidence type="ECO:0000313" key="2">
    <source>
        <dbReference type="EMBL" id="CAE7738265.1"/>
    </source>
</evidence>
<reference evidence="2" key="1">
    <citation type="submission" date="2021-02" db="EMBL/GenBank/DDBJ databases">
        <authorList>
            <person name="Dougan E. K."/>
            <person name="Rhodes N."/>
            <person name="Thang M."/>
            <person name="Chan C."/>
        </authorList>
    </citation>
    <scope>NUCLEOTIDE SEQUENCE</scope>
</reference>
<dbReference type="AlphaFoldDB" id="A0A812XS22"/>
<keyword evidence="3" id="KW-1185">Reference proteome</keyword>
<feature type="region of interest" description="Disordered" evidence="1">
    <location>
        <begin position="1"/>
        <end position="39"/>
    </location>
</feature>
<dbReference type="Proteomes" id="UP000601435">
    <property type="component" value="Unassembled WGS sequence"/>
</dbReference>
<comment type="caution">
    <text evidence="2">The sequence shown here is derived from an EMBL/GenBank/DDBJ whole genome shotgun (WGS) entry which is preliminary data.</text>
</comment>
<gene>
    <name evidence="2" type="ORF">SNEC2469_LOCUS21326</name>
</gene>
<accession>A0A812XS22</accession>
<dbReference type="EMBL" id="CAJNJA010037775">
    <property type="protein sequence ID" value="CAE7738265.1"/>
    <property type="molecule type" value="Genomic_DNA"/>
</dbReference>
<organism evidence="2 3">
    <name type="scientific">Symbiodinium necroappetens</name>
    <dbReference type="NCBI Taxonomy" id="1628268"/>
    <lineage>
        <taxon>Eukaryota</taxon>
        <taxon>Sar</taxon>
        <taxon>Alveolata</taxon>
        <taxon>Dinophyceae</taxon>
        <taxon>Suessiales</taxon>
        <taxon>Symbiodiniaceae</taxon>
        <taxon>Symbiodinium</taxon>
    </lineage>
</organism>
<name>A0A812XS22_9DINO</name>
<evidence type="ECO:0000313" key="3">
    <source>
        <dbReference type="Proteomes" id="UP000601435"/>
    </source>
</evidence>
<proteinExistence type="predicted"/>